<dbReference type="Gene3D" id="3.10.100.10">
    <property type="entry name" value="Mannose-Binding Protein A, subunit A"/>
    <property type="match status" value="1"/>
</dbReference>
<dbReference type="InterPro" id="IPR001304">
    <property type="entry name" value="C-type_lectin-like"/>
</dbReference>
<feature type="coiled-coil region" evidence="2">
    <location>
        <begin position="44"/>
        <end position="78"/>
    </location>
</feature>
<dbReference type="EMBL" id="CAIIXF020000001">
    <property type="protein sequence ID" value="CAH1775292.1"/>
    <property type="molecule type" value="Genomic_DNA"/>
</dbReference>
<evidence type="ECO:0000259" key="4">
    <source>
        <dbReference type="PROSITE" id="PS50041"/>
    </source>
</evidence>
<gene>
    <name evidence="5" type="ORF">OFUS_LOCUS2617</name>
</gene>
<evidence type="ECO:0000256" key="3">
    <source>
        <dbReference type="SAM" id="SignalP"/>
    </source>
</evidence>
<dbReference type="PANTHER" id="PTHR22803">
    <property type="entry name" value="MANNOSE, PHOSPHOLIPASE, LECTIN RECEPTOR RELATED"/>
    <property type="match status" value="1"/>
</dbReference>
<comment type="caution">
    <text evidence="5">The sequence shown here is derived from an EMBL/GenBank/DDBJ whole genome shotgun (WGS) entry which is preliminary data.</text>
</comment>
<sequence length="260" mass="30637">MQIFLMSSILCCTVVHVVIAVVHGLDYNTCTSGEPWLAPTPCVMQGMQNEIKDNRDKIKELERKLTQQQAVFKQLILKFQGIKAPEPNRRENEIETNTKIEDERIRWEKIKFNVGSRCLAPEPTYSCPPEFIYYNGSCYRFVYSEKVQWCGAVQRCHEMKANLVQVDSLNEQQWLVRKLKKNRQEGIYWTALHNLQDRFLWKKTDGPSVPLGEFVHWGRKQPKDHRFSELCVVLYSKPWEAKWHDYKCKSTFGYICEIPL</sequence>
<reference evidence="5" key="1">
    <citation type="submission" date="2022-03" db="EMBL/GenBank/DDBJ databases">
        <authorList>
            <person name="Martin C."/>
        </authorList>
    </citation>
    <scope>NUCLEOTIDE SEQUENCE</scope>
</reference>
<dbReference type="InterPro" id="IPR018378">
    <property type="entry name" value="C-type_lectin_CS"/>
</dbReference>
<feature type="domain" description="C-type lectin" evidence="4">
    <location>
        <begin position="134"/>
        <end position="257"/>
    </location>
</feature>
<protein>
    <recommendedName>
        <fullName evidence="4">C-type lectin domain-containing protein</fullName>
    </recommendedName>
</protein>
<name>A0A8S4N470_OWEFU</name>
<dbReference type="InterPro" id="IPR016187">
    <property type="entry name" value="CTDL_fold"/>
</dbReference>
<evidence type="ECO:0000256" key="2">
    <source>
        <dbReference type="SAM" id="Coils"/>
    </source>
</evidence>
<dbReference type="SMART" id="SM00034">
    <property type="entry name" value="CLECT"/>
    <property type="match status" value="1"/>
</dbReference>
<dbReference type="CDD" id="cd00037">
    <property type="entry name" value="CLECT"/>
    <property type="match status" value="1"/>
</dbReference>
<proteinExistence type="predicted"/>
<accession>A0A8S4N470</accession>
<dbReference type="InterPro" id="IPR050111">
    <property type="entry name" value="C-type_lectin/snaclec_domain"/>
</dbReference>
<dbReference type="PROSITE" id="PS50041">
    <property type="entry name" value="C_TYPE_LECTIN_2"/>
    <property type="match status" value="1"/>
</dbReference>
<keyword evidence="6" id="KW-1185">Reference proteome</keyword>
<dbReference type="PROSITE" id="PS00615">
    <property type="entry name" value="C_TYPE_LECTIN_1"/>
    <property type="match status" value="1"/>
</dbReference>
<feature type="chain" id="PRO_5035749698" description="C-type lectin domain-containing protein" evidence="3">
    <location>
        <begin position="25"/>
        <end position="260"/>
    </location>
</feature>
<organism evidence="5 6">
    <name type="scientific">Owenia fusiformis</name>
    <name type="common">Polychaete worm</name>
    <dbReference type="NCBI Taxonomy" id="6347"/>
    <lineage>
        <taxon>Eukaryota</taxon>
        <taxon>Metazoa</taxon>
        <taxon>Spiralia</taxon>
        <taxon>Lophotrochozoa</taxon>
        <taxon>Annelida</taxon>
        <taxon>Polychaeta</taxon>
        <taxon>Sedentaria</taxon>
        <taxon>Canalipalpata</taxon>
        <taxon>Sabellida</taxon>
        <taxon>Oweniida</taxon>
        <taxon>Oweniidae</taxon>
        <taxon>Owenia</taxon>
    </lineage>
</organism>
<keyword evidence="2" id="KW-0175">Coiled coil</keyword>
<dbReference type="Proteomes" id="UP000749559">
    <property type="component" value="Unassembled WGS sequence"/>
</dbReference>
<dbReference type="OrthoDB" id="6107292at2759"/>
<dbReference type="InterPro" id="IPR016186">
    <property type="entry name" value="C-type_lectin-like/link_sf"/>
</dbReference>
<evidence type="ECO:0000313" key="5">
    <source>
        <dbReference type="EMBL" id="CAH1775292.1"/>
    </source>
</evidence>
<feature type="signal peptide" evidence="3">
    <location>
        <begin position="1"/>
        <end position="24"/>
    </location>
</feature>
<keyword evidence="1" id="KW-1015">Disulfide bond</keyword>
<keyword evidence="3" id="KW-0732">Signal</keyword>
<dbReference type="Pfam" id="PF00059">
    <property type="entry name" value="Lectin_C"/>
    <property type="match status" value="1"/>
</dbReference>
<evidence type="ECO:0000256" key="1">
    <source>
        <dbReference type="ARBA" id="ARBA00023157"/>
    </source>
</evidence>
<dbReference type="AlphaFoldDB" id="A0A8S4N470"/>
<evidence type="ECO:0000313" key="6">
    <source>
        <dbReference type="Proteomes" id="UP000749559"/>
    </source>
</evidence>
<dbReference type="SUPFAM" id="SSF56436">
    <property type="entry name" value="C-type lectin-like"/>
    <property type="match status" value="1"/>
</dbReference>